<accession>A0AAD0AB19</accession>
<evidence type="ECO:0000313" key="2">
    <source>
        <dbReference type="EMBL" id="ATO42062.1"/>
    </source>
</evidence>
<gene>
    <name evidence="2" type="ORF">BA20089_08040</name>
</gene>
<dbReference type="EMBL" id="CP017696">
    <property type="protein sequence ID" value="ATO42062.1"/>
    <property type="molecule type" value="Genomic_DNA"/>
</dbReference>
<dbReference type="Pfam" id="PF14355">
    <property type="entry name" value="Abi_C"/>
    <property type="match status" value="1"/>
</dbReference>
<dbReference type="AlphaFoldDB" id="A0AAD0AB19"/>
<proteinExistence type="predicted"/>
<evidence type="ECO:0000259" key="1">
    <source>
        <dbReference type="Pfam" id="PF14355"/>
    </source>
</evidence>
<evidence type="ECO:0000313" key="3">
    <source>
        <dbReference type="Proteomes" id="UP000224056"/>
    </source>
</evidence>
<protein>
    <recommendedName>
        <fullName evidence="1">Abortive infection protein-like C-terminal domain-containing protein</fullName>
    </recommendedName>
</protein>
<dbReference type="Proteomes" id="UP000224056">
    <property type="component" value="Chromosome"/>
</dbReference>
<feature type="domain" description="Abortive infection protein-like C-terminal" evidence="1">
    <location>
        <begin position="188"/>
        <end position="265"/>
    </location>
</feature>
<sequence>MRLFNMVNLLTDYCIKCFGAFFDAGMGPKHKELTQLFCRFGIDDNFVWNGENSDSKRTRIERALRKVNSNPSCALKFANDLLSLLRADQSVGDKHSKQEQNLRQALVEAGLNLTDAYEIYEENPISKIDFETGGRAAIDEQLNRLQKAQDDPALMIGTAKELLEAIAKYVLKESGMPVDKKIDFNPLIHIAVERMNLAPKSINADYEGGKCVRDIYQQALNICKELGQLRNLQGTGHGRTLPTGVDSQTALFVVKIACLIAQLLLQEWDKQRMAGRVSN</sequence>
<organism evidence="2 3">
    <name type="scientific">Bifidobacterium asteroides DSM 20089</name>
    <dbReference type="NCBI Taxonomy" id="1437594"/>
    <lineage>
        <taxon>Bacteria</taxon>
        <taxon>Bacillati</taxon>
        <taxon>Actinomycetota</taxon>
        <taxon>Actinomycetes</taxon>
        <taxon>Bifidobacteriales</taxon>
        <taxon>Bifidobacteriaceae</taxon>
        <taxon>Bifidobacterium</taxon>
    </lineage>
</organism>
<name>A0AAD0AB19_9BIFI</name>
<reference evidence="2 3" key="1">
    <citation type="submission" date="2016-10" db="EMBL/GenBank/DDBJ databases">
        <title>The whole genome sequencing and assembly of B. asteroides DSM 20089 strain.</title>
        <authorList>
            <person name="Lee Y.-J."/>
            <person name="Park M.-K."/>
            <person name="Yi H."/>
            <person name="Bahn Y.-S."/>
            <person name="Kim J.F."/>
            <person name="Lee D.-W."/>
        </authorList>
    </citation>
    <scope>NUCLEOTIDE SEQUENCE [LARGE SCALE GENOMIC DNA]</scope>
    <source>
        <strain evidence="2 3">DSM 20089</strain>
    </source>
</reference>
<dbReference type="InterPro" id="IPR026001">
    <property type="entry name" value="Abi-like_C"/>
</dbReference>